<dbReference type="STRING" id="1122997.GCA_000425285_00980"/>
<evidence type="ECO:0000313" key="2">
    <source>
        <dbReference type="Proteomes" id="UP000277858"/>
    </source>
</evidence>
<gene>
    <name evidence="1" type="ORF">NCTC13652_00883</name>
</gene>
<reference evidence="1 2" key="1">
    <citation type="submission" date="2018-12" db="EMBL/GenBank/DDBJ databases">
        <authorList>
            <consortium name="Pathogen Informatics"/>
        </authorList>
    </citation>
    <scope>NUCLEOTIDE SEQUENCE [LARGE SCALE GENOMIC DNA]</scope>
    <source>
        <strain evidence="1 2">NCTC13652</strain>
    </source>
</reference>
<dbReference type="RefSeq" id="WP_028702693.1">
    <property type="nucleotide sequence ID" value="NZ_CP025571.1"/>
</dbReference>
<accession>A0A448NXK9</accession>
<sequence>MRRRSLASIVAACLLGASLGLGALPANAAPVSSNRGSTSTVSTQGLSSMICFWLPAYCR</sequence>
<dbReference type="AlphaFoldDB" id="A0A448NXK9"/>
<dbReference type="Proteomes" id="UP000277858">
    <property type="component" value="Chromosome"/>
</dbReference>
<protein>
    <submittedName>
        <fullName evidence="1">Uncharacterized protein</fullName>
    </submittedName>
</protein>
<keyword evidence="2" id="KW-1185">Reference proteome</keyword>
<evidence type="ECO:0000313" key="1">
    <source>
        <dbReference type="EMBL" id="VEI02702.1"/>
    </source>
</evidence>
<name>A0A448NXK9_9ACTN</name>
<proteinExistence type="predicted"/>
<dbReference type="EMBL" id="LR134473">
    <property type="protein sequence ID" value="VEI02702.1"/>
    <property type="molecule type" value="Genomic_DNA"/>
</dbReference>
<organism evidence="1 2">
    <name type="scientific">Acidipropionibacterium jensenii</name>
    <dbReference type="NCBI Taxonomy" id="1749"/>
    <lineage>
        <taxon>Bacteria</taxon>
        <taxon>Bacillati</taxon>
        <taxon>Actinomycetota</taxon>
        <taxon>Actinomycetes</taxon>
        <taxon>Propionibacteriales</taxon>
        <taxon>Propionibacteriaceae</taxon>
        <taxon>Acidipropionibacterium</taxon>
    </lineage>
</organism>